<organism evidence="2 3">
    <name type="scientific">Teratosphaeria nubilosa</name>
    <dbReference type="NCBI Taxonomy" id="161662"/>
    <lineage>
        <taxon>Eukaryota</taxon>
        <taxon>Fungi</taxon>
        <taxon>Dikarya</taxon>
        <taxon>Ascomycota</taxon>
        <taxon>Pezizomycotina</taxon>
        <taxon>Dothideomycetes</taxon>
        <taxon>Dothideomycetidae</taxon>
        <taxon>Mycosphaerellales</taxon>
        <taxon>Teratosphaeriaceae</taxon>
        <taxon>Teratosphaeria</taxon>
    </lineage>
</organism>
<evidence type="ECO:0000313" key="3">
    <source>
        <dbReference type="Proteomes" id="UP000799436"/>
    </source>
</evidence>
<feature type="compositionally biased region" description="Pro residues" evidence="1">
    <location>
        <begin position="159"/>
        <end position="172"/>
    </location>
</feature>
<feature type="compositionally biased region" description="Low complexity" evidence="1">
    <location>
        <begin position="173"/>
        <end position="191"/>
    </location>
</feature>
<keyword evidence="3" id="KW-1185">Reference proteome</keyword>
<protein>
    <submittedName>
        <fullName evidence="2">Uncharacterized protein</fullName>
    </submittedName>
</protein>
<dbReference type="Proteomes" id="UP000799436">
    <property type="component" value="Unassembled WGS sequence"/>
</dbReference>
<feature type="region of interest" description="Disordered" evidence="1">
    <location>
        <begin position="1"/>
        <end position="289"/>
    </location>
</feature>
<name>A0A6G1KV75_9PEZI</name>
<evidence type="ECO:0000256" key="1">
    <source>
        <dbReference type="SAM" id="MobiDB-lite"/>
    </source>
</evidence>
<gene>
    <name evidence="2" type="ORF">EJ03DRAFT_331740</name>
</gene>
<feature type="compositionally biased region" description="Low complexity" evidence="1">
    <location>
        <begin position="87"/>
        <end position="109"/>
    </location>
</feature>
<sequence>MATVPEKKKSRLSKLFNRHHDEASSLGHAVHPSTSTGASGPIDSAYASSENDMSKRSQDMVPVASSDDRNLAMNQNTGEVVDEDTGEVVTVTTTTTTTTTTKTKGGKTTNDQVETAPGGGGPNPAMVEAPGDTPASGPRVSPAIAQPQPQRFPESTPHSPQPSYPSYTPHPPQSSQTIPPSQSSYPPQHSTNSRISTMQPEAPYSDYQSESTSHQAQAEPKSKPQFIPYDPRNPRKSPSQHQADPSGPPTMAIPERNPNRTMSREESNLNDPVPVSPVGPDTPTRQNFSYPARSTQNLRGDLPAGAMNHAAPDGDMKLQSTFENLKAAAVGLHVRDLSSSSYTGTVGAAPGAEFEEDCQLEVTDFPTPPTSRPRTLHIRRPSSFYHMSVPRRTNSPFFLAR</sequence>
<dbReference type="OrthoDB" id="4779541at2759"/>
<dbReference type="EMBL" id="ML995917">
    <property type="protein sequence ID" value="KAF2764583.1"/>
    <property type="molecule type" value="Genomic_DNA"/>
</dbReference>
<evidence type="ECO:0000313" key="2">
    <source>
        <dbReference type="EMBL" id="KAF2764583.1"/>
    </source>
</evidence>
<feature type="compositionally biased region" description="Polar residues" evidence="1">
    <location>
        <begin position="206"/>
        <end position="216"/>
    </location>
</feature>
<reference evidence="2" key="1">
    <citation type="journal article" date="2020" name="Stud. Mycol.">
        <title>101 Dothideomycetes genomes: a test case for predicting lifestyles and emergence of pathogens.</title>
        <authorList>
            <person name="Haridas S."/>
            <person name="Albert R."/>
            <person name="Binder M."/>
            <person name="Bloem J."/>
            <person name="Labutti K."/>
            <person name="Salamov A."/>
            <person name="Andreopoulos B."/>
            <person name="Baker S."/>
            <person name="Barry K."/>
            <person name="Bills G."/>
            <person name="Bluhm B."/>
            <person name="Cannon C."/>
            <person name="Castanera R."/>
            <person name="Culley D."/>
            <person name="Daum C."/>
            <person name="Ezra D."/>
            <person name="Gonzalez J."/>
            <person name="Henrissat B."/>
            <person name="Kuo A."/>
            <person name="Liang C."/>
            <person name="Lipzen A."/>
            <person name="Lutzoni F."/>
            <person name="Magnuson J."/>
            <person name="Mondo S."/>
            <person name="Nolan M."/>
            <person name="Ohm R."/>
            <person name="Pangilinan J."/>
            <person name="Park H.-J."/>
            <person name="Ramirez L."/>
            <person name="Alfaro M."/>
            <person name="Sun H."/>
            <person name="Tritt A."/>
            <person name="Yoshinaga Y."/>
            <person name="Zwiers L.-H."/>
            <person name="Turgeon B."/>
            <person name="Goodwin S."/>
            <person name="Spatafora J."/>
            <person name="Crous P."/>
            <person name="Grigoriev I."/>
        </authorList>
    </citation>
    <scope>NUCLEOTIDE SEQUENCE</scope>
    <source>
        <strain evidence="2">CBS 116005</strain>
    </source>
</reference>
<dbReference type="AlphaFoldDB" id="A0A6G1KV75"/>
<accession>A0A6G1KV75</accession>
<proteinExistence type="predicted"/>